<dbReference type="InterPro" id="IPR037522">
    <property type="entry name" value="HD_GYP_dom"/>
</dbReference>
<evidence type="ECO:0000313" key="3">
    <source>
        <dbReference type="EMBL" id="SHI91277.1"/>
    </source>
</evidence>
<dbReference type="AlphaFoldDB" id="A0A1M6F0R8"/>
<feature type="transmembrane region" description="Helical" evidence="1">
    <location>
        <begin position="33"/>
        <end position="50"/>
    </location>
</feature>
<keyword evidence="1" id="KW-0472">Membrane</keyword>
<dbReference type="Proteomes" id="UP000184052">
    <property type="component" value="Unassembled WGS sequence"/>
</dbReference>
<sequence>MNSSNSMNINLKFDTILEKEYCDFKYNENLKQVRIVLGLMVVLFGIFSFYDAKLFNDPNGLIIRVKLFMVLPIFLAAFAMSFTKWFKSYNHFIISIALIIAGSGFSIMLLESRGNLGYYGAIFLITYSAYFVLNLRYKYSTAIGWTILFFYLFISVSHGASIDLETFIVFIFMMGSNIIGMMGGYFLEYYSRKNYLQSIRIESDNHNLEERVSLQVKEITDQQSATIYALAKLAESRDRETGVHIERVGKYCRLLAEKIDWTVYSKLDIQKNKFVDTIEMASALHDIGKVGIEDRILLKPGPLTKEEFARIKMHTIIGSDTLVTLKKKYPNNVFVNMGLEITRHHHEKFDGSGYPDGLAGHDIPLSARILAIADVYDALTTKRPYKEIFTHSEAMEIMIKDTGSHFDPDLMKIFKEVEYAFNIISKSNNIMERRKNTMERKLPNIMN</sequence>
<dbReference type="RefSeq" id="WP_175548523.1">
    <property type="nucleotide sequence ID" value="NZ_FQZL01000008.1"/>
</dbReference>
<evidence type="ECO:0000259" key="2">
    <source>
        <dbReference type="PROSITE" id="PS51832"/>
    </source>
</evidence>
<dbReference type="SUPFAM" id="SSF109604">
    <property type="entry name" value="HD-domain/PDEase-like"/>
    <property type="match status" value="1"/>
</dbReference>
<feature type="transmembrane region" description="Helical" evidence="1">
    <location>
        <begin position="92"/>
        <end position="110"/>
    </location>
</feature>
<feature type="transmembrane region" description="Helical" evidence="1">
    <location>
        <begin position="62"/>
        <end position="80"/>
    </location>
</feature>
<dbReference type="Gene3D" id="1.10.3210.10">
    <property type="entry name" value="Hypothetical protein af1432"/>
    <property type="match status" value="1"/>
</dbReference>
<reference evidence="3 4" key="1">
    <citation type="submission" date="2016-11" db="EMBL/GenBank/DDBJ databases">
        <authorList>
            <person name="Jaros S."/>
            <person name="Januszkiewicz K."/>
            <person name="Wedrychowicz H."/>
        </authorList>
    </citation>
    <scope>NUCLEOTIDE SEQUENCE [LARGE SCALE GENOMIC DNA]</scope>
    <source>
        <strain evidence="3 4">DSM 17477</strain>
    </source>
</reference>
<keyword evidence="4" id="KW-1185">Reference proteome</keyword>
<dbReference type="CDD" id="cd00077">
    <property type="entry name" value="HDc"/>
    <property type="match status" value="1"/>
</dbReference>
<feature type="transmembrane region" description="Helical" evidence="1">
    <location>
        <begin position="142"/>
        <end position="161"/>
    </location>
</feature>
<dbReference type="SMART" id="SM00471">
    <property type="entry name" value="HDc"/>
    <property type="match status" value="1"/>
</dbReference>
<feature type="transmembrane region" description="Helical" evidence="1">
    <location>
        <begin position="116"/>
        <end position="135"/>
    </location>
</feature>
<dbReference type="PANTHER" id="PTHR45228">
    <property type="entry name" value="CYCLIC DI-GMP PHOSPHODIESTERASE TM_0186-RELATED"/>
    <property type="match status" value="1"/>
</dbReference>
<feature type="domain" description="HD-GYP" evidence="2">
    <location>
        <begin position="219"/>
        <end position="430"/>
    </location>
</feature>
<feature type="transmembrane region" description="Helical" evidence="1">
    <location>
        <begin position="167"/>
        <end position="187"/>
    </location>
</feature>
<dbReference type="EMBL" id="FQZL01000008">
    <property type="protein sequence ID" value="SHI91277.1"/>
    <property type="molecule type" value="Genomic_DNA"/>
</dbReference>
<protein>
    <submittedName>
        <fullName evidence="3">HD domain-containing protein</fullName>
    </submittedName>
</protein>
<keyword evidence="1" id="KW-1133">Transmembrane helix</keyword>
<evidence type="ECO:0000256" key="1">
    <source>
        <dbReference type="SAM" id="Phobius"/>
    </source>
</evidence>
<name>A0A1M6F0R8_9FIRM</name>
<dbReference type="InterPro" id="IPR003607">
    <property type="entry name" value="HD/PDEase_dom"/>
</dbReference>
<dbReference type="PROSITE" id="PS51832">
    <property type="entry name" value="HD_GYP"/>
    <property type="match status" value="1"/>
</dbReference>
<evidence type="ECO:0000313" key="4">
    <source>
        <dbReference type="Proteomes" id="UP000184052"/>
    </source>
</evidence>
<gene>
    <name evidence="3" type="ORF">SAMN02745751_01311</name>
</gene>
<dbReference type="Pfam" id="PF13487">
    <property type="entry name" value="HD_5"/>
    <property type="match status" value="1"/>
</dbReference>
<keyword evidence="1" id="KW-0812">Transmembrane</keyword>
<organism evidence="3 4">
    <name type="scientific">Dethiosulfatibacter aminovorans DSM 17477</name>
    <dbReference type="NCBI Taxonomy" id="1121476"/>
    <lineage>
        <taxon>Bacteria</taxon>
        <taxon>Bacillati</taxon>
        <taxon>Bacillota</taxon>
        <taxon>Tissierellia</taxon>
        <taxon>Dethiosulfatibacter</taxon>
    </lineage>
</organism>
<dbReference type="InterPro" id="IPR052020">
    <property type="entry name" value="Cyclic_di-GMP/3'3'-cGAMP_PDE"/>
</dbReference>
<proteinExistence type="predicted"/>
<accession>A0A1M6F0R8</accession>
<dbReference type="STRING" id="1121476.SAMN02745751_01311"/>